<dbReference type="SUPFAM" id="SSF51120">
    <property type="entry name" value="beta-Roll"/>
    <property type="match status" value="1"/>
</dbReference>
<evidence type="ECO:0000313" key="3">
    <source>
        <dbReference type="Proteomes" id="UP001330434"/>
    </source>
</evidence>
<evidence type="ECO:0000313" key="2">
    <source>
        <dbReference type="EMBL" id="WVX67673.1"/>
    </source>
</evidence>
<dbReference type="InterPro" id="IPR013783">
    <property type="entry name" value="Ig-like_fold"/>
</dbReference>
<sequence length="981" mass="101270">MTQIGGLGDDFIDRFHSGDILKFTHIASADLPKYTDVVAGIYHNAKIQMFSDPTLHDSAHLIGTITLFGIAAQIGVMAISDYHIFQTSTTSSVTTSSVTPNAFNDAFSTTDAPNVAATLIGNVLANDTHNVEDVVSSVVTPTITLPAEYSGLGSLVITPVSSTTDVLGNSELSAFAASLGVETSQIAQAYDITPTSVLDNGFILTGTHEIPAKLAILKDGSVYLIKNGAFDFLPAGENVTFSFNYTLQDPISTPAQTSTANATITVTGTDNNDVLVGTSDKSLSGGAGDNVLYLLDGKGGGTFDSTSQTLNNFLDLQYAGSPTAGITVNLGAPVATASGPSIGTVTLQNIQNVIGSSGDDLFIAGTGPESFDGGAGSNTIDYSYSTTGVVVNLSSSVIGKTNQTITFTSGFILSGAVSSDTALIGNGGPVDTLKNIQNVTGSSHDDVIFAGDGNTTIEGGAGSDIIEGGSGQDTFIYNMTQIGGLGDDFIDRFHSGDILKFTHIASADLPKYTDVVPGIPSTQTGSLSTLIEMYSDPTLHDPAHRIGTITLFSIPYVGGKAAISDYPIIQTSTTSSLTPHAFNDAFSTTDAPNVAATLIGNVLANDTHNVEDVVSSVVTPTITLPAEYSGLGSLDITPVSSSADGMGNSELSAFAASLGVNTSQISQAYDITPTGVLDNGFILTGTHEIPAKLAILTDGSVYLIKNAAFDFLPAGENLTLSFGYTLQDSASSTPQTATATITVTGTDNNDVLVGQSGVQDTFVYNLSGPVGVTISNFGKDVITNFNAGGVLDTIQFNDPGGAYVASFSLAANKHYAIFQTLGFNISSDPHDNAIINTPLGTIDLGSAVPYAGSSFADYITTFKQGAGNVTDFLTIAANHAPQITPGVQPSVSLSPATPTGENAKIDFTGLFYDPDPSDSIAQYNVNFGDGVLTHLQAPSVAPSTIFHTYSTSGDYTLTITAIDTHNAQTTDTLTNFVHVIV</sequence>
<name>A0ABZ2C5R0_9PROT</name>
<dbReference type="Pfam" id="PF00353">
    <property type="entry name" value="HemolysinCabind"/>
    <property type="match status" value="2"/>
</dbReference>
<dbReference type="Gene3D" id="2.60.40.10">
    <property type="entry name" value="Immunoglobulins"/>
    <property type="match status" value="1"/>
</dbReference>
<accession>A0ABZ2C5R0</accession>
<feature type="domain" description="PKD" evidence="1">
    <location>
        <begin position="911"/>
        <end position="981"/>
    </location>
</feature>
<protein>
    <submittedName>
        <fullName evidence="2">RTX family hemolysin</fullName>
    </submittedName>
</protein>
<evidence type="ECO:0000259" key="1">
    <source>
        <dbReference type="PROSITE" id="PS50093"/>
    </source>
</evidence>
<proteinExistence type="predicted"/>
<gene>
    <name evidence="2" type="ORF">Bealeia1_01889</name>
</gene>
<dbReference type="CDD" id="cd00146">
    <property type="entry name" value="PKD"/>
    <property type="match status" value="1"/>
</dbReference>
<organism evidence="2 3">
    <name type="scientific">Candidatus Bealeia paramacronuclearis</name>
    <dbReference type="NCBI Taxonomy" id="1921001"/>
    <lineage>
        <taxon>Bacteria</taxon>
        <taxon>Pseudomonadati</taxon>
        <taxon>Pseudomonadota</taxon>
        <taxon>Alphaproteobacteria</taxon>
        <taxon>Holosporales</taxon>
        <taxon>Holosporaceae</taxon>
        <taxon>Candidatus Bealeia</taxon>
    </lineage>
</organism>
<dbReference type="PRINTS" id="PR00313">
    <property type="entry name" value="CABNDNGRPT"/>
</dbReference>
<reference evidence="2 3" key="1">
    <citation type="journal article" date="2024" name="Environ. Microbiol.">
        <title>Novel evolutionary insights on the interactions of the Holosporales (Alphaproteobacteria) with eukaryotic hosts from comparative genomics.</title>
        <authorList>
            <person name="Giovannini M."/>
            <person name="Petroni G."/>
            <person name="Castelli M."/>
        </authorList>
    </citation>
    <scope>NUCLEOTIDE SEQUENCE [LARGE SCALE GENOMIC DNA]</scope>
    <source>
        <strain evidence="2 3">US_Bl 15I1</strain>
    </source>
</reference>
<dbReference type="PROSITE" id="PS50093">
    <property type="entry name" value="PKD"/>
    <property type="match status" value="1"/>
</dbReference>
<dbReference type="SMART" id="SM00089">
    <property type="entry name" value="PKD"/>
    <property type="match status" value="1"/>
</dbReference>
<dbReference type="Pfam" id="PF18911">
    <property type="entry name" value="PKD_4"/>
    <property type="match status" value="1"/>
</dbReference>
<dbReference type="InterPro" id="IPR022409">
    <property type="entry name" value="PKD/Chitinase_dom"/>
</dbReference>
<dbReference type="EMBL" id="CP133270">
    <property type="protein sequence ID" value="WVX67673.1"/>
    <property type="molecule type" value="Genomic_DNA"/>
</dbReference>
<dbReference type="InterPro" id="IPR011049">
    <property type="entry name" value="Serralysin-like_metalloprot_C"/>
</dbReference>
<dbReference type="Proteomes" id="UP001330434">
    <property type="component" value="Chromosome"/>
</dbReference>
<dbReference type="InterPro" id="IPR035986">
    <property type="entry name" value="PKD_dom_sf"/>
</dbReference>
<dbReference type="InterPro" id="IPR000601">
    <property type="entry name" value="PKD_dom"/>
</dbReference>
<keyword evidence="3" id="KW-1185">Reference proteome</keyword>
<dbReference type="InterPro" id="IPR001343">
    <property type="entry name" value="Hemolysn_Ca-bd"/>
</dbReference>
<dbReference type="Gene3D" id="2.150.10.10">
    <property type="entry name" value="Serralysin-like metalloprotease, C-terminal"/>
    <property type="match status" value="1"/>
</dbReference>
<dbReference type="SUPFAM" id="SSF49299">
    <property type="entry name" value="PKD domain"/>
    <property type="match status" value="1"/>
</dbReference>